<dbReference type="GO" id="GO:0022857">
    <property type="term" value="F:transmembrane transporter activity"/>
    <property type="evidence" value="ECO:0007669"/>
    <property type="project" value="InterPro"/>
</dbReference>
<keyword evidence="6 8" id="KW-0472">Membrane</keyword>
<dbReference type="Proteomes" id="UP000183085">
    <property type="component" value="Unassembled WGS sequence"/>
</dbReference>
<evidence type="ECO:0000256" key="7">
    <source>
        <dbReference type="RuleBase" id="RU003879"/>
    </source>
</evidence>
<evidence type="ECO:0008006" key="11">
    <source>
        <dbReference type="Google" id="ProtNLM"/>
    </source>
</evidence>
<reference evidence="9 10" key="1">
    <citation type="journal article" date="2016" name="Environ. Microbiol.">
        <title>Genomic resolution of a cold subsurface aquifer community provides metabolic insights for novel microbes adapted to high CO concentrations.</title>
        <authorList>
            <person name="Probst A.J."/>
            <person name="Castelle C.J."/>
            <person name="Singh A."/>
            <person name="Brown C.T."/>
            <person name="Anantharaman K."/>
            <person name="Sharon I."/>
            <person name="Hug L.A."/>
            <person name="Burstein D."/>
            <person name="Emerson J.B."/>
            <person name="Thomas B.C."/>
            <person name="Banfield J.F."/>
        </authorList>
    </citation>
    <scope>NUCLEOTIDE SEQUENCE [LARGE SCALE GENOMIC DNA]</scope>
    <source>
        <strain evidence="9">CG2_30_40_21</strain>
    </source>
</reference>
<comment type="subcellular location">
    <subcellularLocation>
        <location evidence="1">Cell membrane</location>
        <topology evidence="1">Single-pass membrane protein</topology>
    </subcellularLocation>
    <subcellularLocation>
        <location evidence="7">Cell membrane</location>
        <topology evidence="7">Single-pass type II membrane protein</topology>
    </subcellularLocation>
</comment>
<name>A0A1J5DT37_9BACT</name>
<dbReference type="PANTHER" id="PTHR30558:SF7">
    <property type="entry name" value="TOL-PAL SYSTEM PROTEIN TOLR"/>
    <property type="match status" value="1"/>
</dbReference>
<dbReference type="GO" id="GO:0015031">
    <property type="term" value="P:protein transport"/>
    <property type="evidence" value="ECO:0007669"/>
    <property type="project" value="UniProtKB-KW"/>
</dbReference>
<evidence type="ECO:0000313" key="9">
    <source>
        <dbReference type="EMBL" id="OIP39236.1"/>
    </source>
</evidence>
<comment type="caution">
    <text evidence="9">The sequence shown here is derived from an EMBL/GenBank/DDBJ whole genome shotgun (WGS) entry which is preliminary data.</text>
</comment>
<dbReference type="GO" id="GO:0005886">
    <property type="term" value="C:plasma membrane"/>
    <property type="evidence" value="ECO:0007669"/>
    <property type="project" value="UniProtKB-SubCell"/>
</dbReference>
<dbReference type="Pfam" id="PF02472">
    <property type="entry name" value="ExbD"/>
    <property type="match status" value="1"/>
</dbReference>
<sequence>MKTFIDENIEEKIIGKINITPFTDMFLILLLIFMIATPFLMQEGIKVNLPSSEVSQEQPEGIIVTLTKDNKIFIENEEIAVENLSDALIKKIGEAKEKLVIVRGDTAVMLGSAVNIMDMAKLAGATKIAIATEEIKEEDEAKRKE</sequence>
<keyword evidence="5 8" id="KW-1133">Transmembrane helix</keyword>
<accession>A0A1J5DT37</accession>
<organism evidence="9 10">
    <name type="scientific">Candidatus Desantisbacteria bacterium CG2_30_40_21</name>
    <dbReference type="NCBI Taxonomy" id="1817895"/>
    <lineage>
        <taxon>Bacteria</taxon>
        <taxon>Candidatus Desantisiibacteriota</taxon>
    </lineage>
</organism>
<keyword evidence="3" id="KW-1003">Cell membrane</keyword>
<keyword evidence="7" id="KW-0653">Protein transport</keyword>
<dbReference type="STRING" id="1817895.AUJ95_05825"/>
<dbReference type="EMBL" id="MNYI01000156">
    <property type="protein sequence ID" value="OIP39236.1"/>
    <property type="molecule type" value="Genomic_DNA"/>
</dbReference>
<comment type="similarity">
    <text evidence="2 7">Belongs to the ExbD/TolR family.</text>
</comment>
<proteinExistence type="inferred from homology"/>
<keyword evidence="7" id="KW-0813">Transport</keyword>
<dbReference type="InterPro" id="IPR003400">
    <property type="entry name" value="ExbD"/>
</dbReference>
<evidence type="ECO:0000256" key="3">
    <source>
        <dbReference type="ARBA" id="ARBA00022475"/>
    </source>
</evidence>
<feature type="transmembrane region" description="Helical" evidence="8">
    <location>
        <begin position="21"/>
        <end position="41"/>
    </location>
</feature>
<evidence type="ECO:0000256" key="4">
    <source>
        <dbReference type="ARBA" id="ARBA00022692"/>
    </source>
</evidence>
<dbReference type="Gene3D" id="3.30.420.270">
    <property type="match status" value="1"/>
</dbReference>
<evidence type="ECO:0000313" key="10">
    <source>
        <dbReference type="Proteomes" id="UP000183085"/>
    </source>
</evidence>
<evidence type="ECO:0000256" key="8">
    <source>
        <dbReference type="SAM" id="Phobius"/>
    </source>
</evidence>
<keyword evidence="4 7" id="KW-0812">Transmembrane</keyword>
<evidence type="ECO:0000256" key="5">
    <source>
        <dbReference type="ARBA" id="ARBA00022989"/>
    </source>
</evidence>
<protein>
    <recommendedName>
        <fullName evidence="11">Biopolymer transporter ExbD</fullName>
    </recommendedName>
</protein>
<evidence type="ECO:0000256" key="6">
    <source>
        <dbReference type="ARBA" id="ARBA00023136"/>
    </source>
</evidence>
<gene>
    <name evidence="9" type="ORF">AUJ95_05825</name>
</gene>
<evidence type="ECO:0000256" key="1">
    <source>
        <dbReference type="ARBA" id="ARBA00004162"/>
    </source>
</evidence>
<evidence type="ECO:0000256" key="2">
    <source>
        <dbReference type="ARBA" id="ARBA00005811"/>
    </source>
</evidence>
<dbReference type="PANTHER" id="PTHR30558">
    <property type="entry name" value="EXBD MEMBRANE COMPONENT OF PMF-DRIVEN MACROMOLECULE IMPORT SYSTEM"/>
    <property type="match status" value="1"/>
</dbReference>
<dbReference type="AlphaFoldDB" id="A0A1J5DT37"/>